<organism evidence="2">
    <name type="scientific">Setaria italica</name>
    <name type="common">Foxtail millet</name>
    <name type="synonym">Panicum italicum</name>
    <dbReference type="NCBI Taxonomy" id="4555"/>
    <lineage>
        <taxon>Eukaryota</taxon>
        <taxon>Viridiplantae</taxon>
        <taxon>Streptophyta</taxon>
        <taxon>Embryophyta</taxon>
        <taxon>Tracheophyta</taxon>
        <taxon>Spermatophyta</taxon>
        <taxon>Magnoliopsida</taxon>
        <taxon>Liliopsida</taxon>
        <taxon>Poales</taxon>
        <taxon>Poaceae</taxon>
        <taxon>PACMAD clade</taxon>
        <taxon>Panicoideae</taxon>
        <taxon>Panicodae</taxon>
        <taxon>Paniceae</taxon>
        <taxon>Cenchrinae</taxon>
        <taxon>Setaria</taxon>
    </lineage>
</organism>
<dbReference type="AlphaFoldDB" id="A0A368S648"/>
<evidence type="ECO:0000259" key="1">
    <source>
        <dbReference type="Pfam" id="PF06974"/>
    </source>
</evidence>
<dbReference type="STRING" id="4555.A0A368S648"/>
<dbReference type="OrthoDB" id="689847at2759"/>
<reference evidence="2" key="1">
    <citation type="journal article" date="2012" name="Nat. Biotechnol.">
        <title>Reference genome sequence of the model plant Setaria.</title>
        <authorList>
            <person name="Bennetzen J.L."/>
            <person name="Schmutz J."/>
            <person name="Wang H."/>
            <person name="Percifield R."/>
            <person name="Hawkins J."/>
            <person name="Pontaroli A.C."/>
            <person name="Estep M."/>
            <person name="Feng L."/>
            <person name="Vaughn J.N."/>
            <person name="Grimwood J."/>
            <person name="Jenkins J."/>
            <person name="Barry K."/>
            <person name="Lindquist E."/>
            <person name="Hellsten U."/>
            <person name="Deshpande S."/>
            <person name="Wang X."/>
            <person name="Wu X."/>
            <person name="Mitros T."/>
            <person name="Triplett J."/>
            <person name="Yang X."/>
            <person name="Ye C.Y."/>
            <person name="Mauro-Herrera M."/>
            <person name="Wang L."/>
            <person name="Li P."/>
            <person name="Sharma M."/>
            <person name="Sharma R."/>
            <person name="Ronald P.C."/>
            <person name="Panaud O."/>
            <person name="Kellogg E.A."/>
            <person name="Brutnell T.P."/>
            <person name="Doust A.N."/>
            <person name="Tuskan G.A."/>
            <person name="Rokhsar D."/>
            <person name="Devos K.M."/>
        </authorList>
    </citation>
    <scope>NUCLEOTIDE SEQUENCE [LARGE SCALE GENOMIC DNA]</scope>
    <source>
        <strain evidence="2">Yugu1</strain>
    </source>
</reference>
<reference evidence="2" key="2">
    <citation type="submission" date="2015-07" db="EMBL/GenBank/DDBJ databases">
        <authorList>
            <person name="Noorani M."/>
        </authorList>
    </citation>
    <scope>NUCLEOTIDE SEQUENCE</scope>
    <source>
        <strain evidence="2">Yugu1</strain>
    </source>
</reference>
<dbReference type="EMBL" id="CM003535">
    <property type="protein sequence ID" value="RCV37912.1"/>
    <property type="molecule type" value="Genomic_DNA"/>
</dbReference>
<protein>
    <recommendedName>
        <fullName evidence="1">O-acyltransferase WSD1 C-terminal domain-containing protein</fullName>
    </recommendedName>
</protein>
<dbReference type="InterPro" id="IPR045034">
    <property type="entry name" value="O-acyltransferase_WSD1-like"/>
</dbReference>
<feature type="domain" description="O-acyltransferase WSD1 C-terminal" evidence="1">
    <location>
        <begin position="27"/>
        <end position="117"/>
    </location>
</feature>
<dbReference type="InterPro" id="IPR009721">
    <property type="entry name" value="O-acyltransferase_WSD1_C"/>
</dbReference>
<dbReference type="Pfam" id="PF06974">
    <property type="entry name" value="WS_DGAT_C"/>
    <property type="match status" value="1"/>
</dbReference>
<accession>A0A368S648</accession>
<dbReference type="GO" id="GO:0008374">
    <property type="term" value="F:O-acyltransferase activity"/>
    <property type="evidence" value="ECO:0007669"/>
    <property type="project" value="InterPro"/>
</dbReference>
<gene>
    <name evidence="2" type="ORF">SETIT_8G101300v2</name>
</gene>
<dbReference type="GO" id="GO:0045017">
    <property type="term" value="P:glycerolipid biosynthetic process"/>
    <property type="evidence" value="ECO:0007669"/>
    <property type="project" value="InterPro"/>
</dbReference>
<dbReference type="PANTHER" id="PTHR31650:SF42">
    <property type="entry name" value="OS01G0770100 PROTEIN"/>
    <property type="match status" value="1"/>
</dbReference>
<proteinExistence type="predicted"/>
<evidence type="ECO:0000313" key="2">
    <source>
        <dbReference type="EMBL" id="RCV37912.1"/>
    </source>
</evidence>
<dbReference type="PANTHER" id="PTHR31650">
    <property type="entry name" value="O-ACYLTRANSFERASE (WSD1-LIKE) FAMILY PROTEIN"/>
    <property type="match status" value="1"/>
</dbReference>
<sequence>MVNVRSTPGIHELAQMMESSKNNDVKWGNPVGQIILPFYIAMYDDPLEYVRKAKKVVDRKKHSLEAIFTHGIGKRATELFGTKVSGAIFHRIISNTTVPFSNMIGPVEPVEFYGHRVV</sequence>
<name>A0A368S648_SETIT</name>